<protein>
    <submittedName>
        <fullName evidence="2">Uncharacterized protein</fullName>
    </submittedName>
</protein>
<sequence length="147" mass="16552">MCIFNKNNKYLKDGRLEDVLALIQVLAYDESAHRSEDGLSTDLQSTPKSSTDWTELAKEHLEFFRVLKDGKNAISLVIRHVSGATGSKRPPLTPEQAQTLLSTAIELHDRQIKRSQRWTVLIPIWVAVLGGIFILASEWIKNCPPNT</sequence>
<dbReference type="EMBL" id="LAZR01061753">
    <property type="protein sequence ID" value="KKK62934.1"/>
    <property type="molecule type" value="Genomic_DNA"/>
</dbReference>
<feature type="transmembrane region" description="Helical" evidence="1">
    <location>
        <begin position="118"/>
        <end position="140"/>
    </location>
</feature>
<organism evidence="2">
    <name type="scientific">marine sediment metagenome</name>
    <dbReference type="NCBI Taxonomy" id="412755"/>
    <lineage>
        <taxon>unclassified sequences</taxon>
        <taxon>metagenomes</taxon>
        <taxon>ecological metagenomes</taxon>
    </lineage>
</organism>
<dbReference type="AlphaFoldDB" id="A0A0F8Z947"/>
<reference evidence="2" key="1">
    <citation type="journal article" date="2015" name="Nature">
        <title>Complex archaea that bridge the gap between prokaryotes and eukaryotes.</title>
        <authorList>
            <person name="Spang A."/>
            <person name="Saw J.H."/>
            <person name="Jorgensen S.L."/>
            <person name="Zaremba-Niedzwiedzka K."/>
            <person name="Martijn J."/>
            <person name="Lind A.E."/>
            <person name="van Eijk R."/>
            <person name="Schleper C."/>
            <person name="Guy L."/>
            <person name="Ettema T.J."/>
        </authorList>
    </citation>
    <scope>NUCLEOTIDE SEQUENCE</scope>
</reference>
<comment type="caution">
    <text evidence="2">The sequence shown here is derived from an EMBL/GenBank/DDBJ whole genome shotgun (WGS) entry which is preliminary data.</text>
</comment>
<name>A0A0F8Z947_9ZZZZ</name>
<keyword evidence="1" id="KW-0472">Membrane</keyword>
<evidence type="ECO:0000256" key="1">
    <source>
        <dbReference type="SAM" id="Phobius"/>
    </source>
</evidence>
<gene>
    <name evidence="2" type="ORF">LCGC14_2999360</name>
</gene>
<accession>A0A0F8Z947</accession>
<keyword evidence="1" id="KW-0812">Transmembrane</keyword>
<keyword evidence="1" id="KW-1133">Transmembrane helix</keyword>
<proteinExistence type="predicted"/>
<evidence type="ECO:0000313" key="2">
    <source>
        <dbReference type="EMBL" id="KKK62934.1"/>
    </source>
</evidence>